<comment type="caution">
    <text evidence="6">The sequence shown here is derived from an EMBL/GenBank/DDBJ whole genome shotgun (WGS) entry which is preliminary data.</text>
</comment>
<evidence type="ECO:0000256" key="3">
    <source>
        <dbReference type="ARBA" id="ARBA00022801"/>
    </source>
</evidence>
<dbReference type="PANTHER" id="PTHR13943">
    <property type="entry name" value="HRAS-LIKE SUPPRESSOR - RELATED"/>
    <property type="match status" value="1"/>
</dbReference>
<dbReference type="Proteomes" id="UP001634394">
    <property type="component" value="Unassembled WGS sequence"/>
</dbReference>
<dbReference type="InterPro" id="IPR051496">
    <property type="entry name" value="H-rev107_PLA/AT"/>
</dbReference>
<keyword evidence="7" id="KW-1185">Reference proteome</keyword>
<feature type="domain" description="LRAT" evidence="5">
    <location>
        <begin position="29"/>
        <end position="161"/>
    </location>
</feature>
<name>A0ABD3Y044_SINWO</name>
<reference evidence="6 7" key="1">
    <citation type="submission" date="2024-11" db="EMBL/GenBank/DDBJ databases">
        <title>Chromosome-level genome assembly of the freshwater bivalve Anodonta woodiana.</title>
        <authorList>
            <person name="Chen X."/>
        </authorList>
    </citation>
    <scope>NUCLEOTIDE SEQUENCE [LARGE SCALE GENOMIC DNA]</scope>
    <source>
        <strain evidence="6">MN2024</strain>
        <tissue evidence="6">Gills</tissue>
    </source>
</reference>
<dbReference type="AlphaFoldDB" id="A0ABD3Y044"/>
<organism evidence="6 7">
    <name type="scientific">Sinanodonta woodiana</name>
    <name type="common">Chinese pond mussel</name>
    <name type="synonym">Anodonta woodiana</name>
    <dbReference type="NCBI Taxonomy" id="1069815"/>
    <lineage>
        <taxon>Eukaryota</taxon>
        <taxon>Metazoa</taxon>
        <taxon>Spiralia</taxon>
        <taxon>Lophotrochozoa</taxon>
        <taxon>Mollusca</taxon>
        <taxon>Bivalvia</taxon>
        <taxon>Autobranchia</taxon>
        <taxon>Heteroconchia</taxon>
        <taxon>Palaeoheterodonta</taxon>
        <taxon>Unionida</taxon>
        <taxon>Unionoidea</taxon>
        <taxon>Unionidae</taxon>
        <taxon>Unioninae</taxon>
        <taxon>Sinanodonta</taxon>
    </lineage>
</organism>
<keyword evidence="2" id="KW-0808">Transferase</keyword>
<protein>
    <recommendedName>
        <fullName evidence="5">LRAT domain-containing protein</fullName>
    </recommendedName>
</protein>
<dbReference type="InterPro" id="IPR007053">
    <property type="entry name" value="LRAT_dom"/>
</dbReference>
<dbReference type="EMBL" id="JBJQND010000001">
    <property type="protein sequence ID" value="KAL3891831.1"/>
    <property type="molecule type" value="Genomic_DNA"/>
</dbReference>
<dbReference type="GO" id="GO:0016787">
    <property type="term" value="F:hydrolase activity"/>
    <property type="evidence" value="ECO:0007669"/>
    <property type="project" value="UniProtKB-KW"/>
</dbReference>
<evidence type="ECO:0000256" key="4">
    <source>
        <dbReference type="ARBA" id="ARBA00023098"/>
    </source>
</evidence>
<dbReference type="GO" id="GO:0016740">
    <property type="term" value="F:transferase activity"/>
    <property type="evidence" value="ECO:0007669"/>
    <property type="project" value="UniProtKB-KW"/>
</dbReference>
<dbReference type="Gene3D" id="3.90.1720.10">
    <property type="entry name" value="endopeptidase domain like (from Nostoc punctiforme)"/>
    <property type="match status" value="2"/>
</dbReference>
<dbReference type="PANTHER" id="PTHR13943:SF77">
    <property type="entry name" value="LRAT DOMAIN-CONTAINING PROTEIN"/>
    <property type="match status" value="1"/>
</dbReference>
<sequence>MERSSNSNADAETKQFNEEVLKNLKPGDLIKIHRDLYKHWAVYIGKEEGVEKVIHWDIVDGTKFQRSLLAKAIWAFNEIKKYRKIADGGEAQVRIDSFWTIVGNSKAENGNNKDRENGNIDNSQVVQKAKILTQKSKPREQFYNSEHFANWCRYGQSVNQTTTNDKDDDKIKERNTELLKTLKKGDLIKFARRFYYHWAVYIGKDDDTADAEPKVIHWWGPPDFKTSTKGASIMKTSFWEAAGNSEAEKGNEMDRGKGIIDGLRVAARAAAKHELVEDEVLEETYNILFNNCEHFAKWCRYELDDDNNVEESPSENHGACFEIDVQRAIDALSKLSSIYQKWTFENLKEKEQLKLLRRRVKDRDKEVSVLTEKETMTHTRVIVGGIFVFAIVKRIRSWLRRV</sequence>
<evidence type="ECO:0000256" key="2">
    <source>
        <dbReference type="ARBA" id="ARBA00022679"/>
    </source>
</evidence>
<gene>
    <name evidence="6" type="ORF">ACJMK2_004077</name>
</gene>
<dbReference type="GO" id="GO:0006629">
    <property type="term" value="P:lipid metabolic process"/>
    <property type="evidence" value="ECO:0007669"/>
    <property type="project" value="UniProtKB-KW"/>
</dbReference>
<comment type="similarity">
    <text evidence="1">Belongs to the H-rev107 family.</text>
</comment>
<accession>A0ABD3Y044</accession>
<evidence type="ECO:0000256" key="1">
    <source>
        <dbReference type="ARBA" id="ARBA00007824"/>
    </source>
</evidence>
<evidence type="ECO:0000313" key="7">
    <source>
        <dbReference type="Proteomes" id="UP001634394"/>
    </source>
</evidence>
<proteinExistence type="inferred from homology"/>
<keyword evidence="4" id="KW-0443">Lipid metabolism</keyword>
<evidence type="ECO:0000259" key="5">
    <source>
        <dbReference type="PROSITE" id="PS51934"/>
    </source>
</evidence>
<dbReference type="Pfam" id="PF04970">
    <property type="entry name" value="LRAT"/>
    <property type="match status" value="2"/>
</dbReference>
<dbReference type="PROSITE" id="PS51934">
    <property type="entry name" value="LRAT"/>
    <property type="match status" value="2"/>
</dbReference>
<keyword evidence="3" id="KW-0378">Hydrolase</keyword>
<evidence type="ECO:0000313" key="6">
    <source>
        <dbReference type="EMBL" id="KAL3891831.1"/>
    </source>
</evidence>
<feature type="domain" description="LRAT" evidence="5">
    <location>
        <begin position="187"/>
        <end position="308"/>
    </location>
</feature>